<proteinExistence type="predicted"/>
<reference evidence="5" key="2">
    <citation type="submission" date="2021-09" db="EMBL/GenBank/DDBJ databases">
        <authorList>
            <person name="Jia N."/>
            <person name="Wang J."/>
            <person name="Shi W."/>
            <person name="Du L."/>
            <person name="Sun Y."/>
            <person name="Zhan W."/>
            <person name="Jiang J."/>
            <person name="Wang Q."/>
            <person name="Zhang B."/>
            <person name="Ji P."/>
            <person name="Sakyi L.B."/>
            <person name="Cui X."/>
            <person name="Yuan T."/>
            <person name="Jiang B."/>
            <person name="Yang W."/>
            <person name="Lam T.T.-Y."/>
            <person name="Chang Q."/>
            <person name="Ding S."/>
            <person name="Wang X."/>
            <person name="Zhu J."/>
            <person name="Ruan X."/>
            <person name="Zhao L."/>
            <person name="Wei J."/>
            <person name="Que T."/>
            <person name="Du C."/>
            <person name="Cheng J."/>
            <person name="Dai P."/>
            <person name="Han X."/>
            <person name="Huang E."/>
            <person name="Gao Y."/>
            <person name="Liu J."/>
            <person name="Shao H."/>
            <person name="Ye R."/>
            <person name="Li L."/>
            <person name="Wei W."/>
            <person name="Wang X."/>
            <person name="Wang C."/>
            <person name="Huo Q."/>
            <person name="Li W."/>
            <person name="Guo W."/>
            <person name="Chen H."/>
            <person name="Chen S."/>
            <person name="Zhou L."/>
            <person name="Zhou L."/>
            <person name="Ni X."/>
            <person name="Tian J."/>
            <person name="Zhou Y."/>
            <person name="Sheng Y."/>
            <person name="Liu T."/>
            <person name="Pan Y."/>
            <person name="Xia L."/>
            <person name="Li J."/>
            <person name="Zhao F."/>
            <person name="Cao W."/>
        </authorList>
    </citation>
    <scope>NUCLEOTIDE SEQUENCE</scope>
    <source>
        <strain evidence="5">Rmic-2018</strain>
        <tissue evidence="5">Larvae</tissue>
    </source>
</reference>
<dbReference type="Gene3D" id="1.20.1070.10">
    <property type="entry name" value="Rhodopsin 7-helix transmembrane proteins"/>
    <property type="match status" value="1"/>
</dbReference>
<comment type="caution">
    <text evidence="5">The sequence shown here is derived from an EMBL/GenBank/DDBJ whole genome shotgun (WGS) entry which is preliminary data.</text>
</comment>
<evidence type="ECO:0000256" key="3">
    <source>
        <dbReference type="SAM" id="Phobius"/>
    </source>
</evidence>
<evidence type="ECO:0000313" key="6">
    <source>
        <dbReference type="Proteomes" id="UP000821866"/>
    </source>
</evidence>
<keyword evidence="1" id="KW-0175">Coiled coil</keyword>
<feature type="compositionally biased region" description="Polar residues" evidence="2">
    <location>
        <begin position="743"/>
        <end position="758"/>
    </location>
</feature>
<evidence type="ECO:0000256" key="2">
    <source>
        <dbReference type="SAM" id="MobiDB-lite"/>
    </source>
</evidence>
<reference evidence="5" key="1">
    <citation type="journal article" date="2020" name="Cell">
        <title>Large-Scale Comparative Analyses of Tick Genomes Elucidate Their Genetic Diversity and Vector Capacities.</title>
        <authorList>
            <consortium name="Tick Genome and Microbiome Consortium (TIGMIC)"/>
            <person name="Jia N."/>
            <person name="Wang J."/>
            <person name="Shi W."/>
            <person name="Du L."/>
            <person name="Sun Y."/>
            <person name="Zhan W."/>
            <person name="Jiang J.F."/>
            <person name="Wang Q."/>
            <person name="Zhang B."/>
            <person name="Ji P."/>
            <person name="Bell-Sakyi L."/>
            <person name="Cui X.M."/>
            <person name="Yuan T.T."/>
            <person name="Jiang B.G."/>
            <person name="Yang W.F."/>
            <person name="Lam T.T."/>
            <person name="Chang Q.C."/>
            <person name="Ding S.J."/>
            <person name="Wang X.J."/>
            <person name="Zhu J.G."/>
            <person name="Ruan X.D."/>
            <person name="Zhao L."/>
            <person name="Wei J.T."/>
            <person name="Ye R.Z."/>
            <person name="Que T.C."/>
            <person name="Du C.H."/>
            <person name="Zhou Y.H."/>
            <person name="Cheng J.X."/>
            <person name="Dai P.F."/>
            <person name="Guo W.B."/>
            <person name="Han X.H."/>
            <person name="Huang E.J."/>
            <person name="Li L.F."/>
            <person name="Wei W."/>
            <person name="Gao Y.C."/>
            <person name="Liu J.Z."/>
            <person name="Shao H.Z."/>
            <person name="Wang X."/>
            <person name="Wang C.C."/>
            <person name="Yang T.C."/>
            <person name="Huo Q.B."/>
            <person name="Li W."/>
            <person name="Chen H.Y."/>
            <person name="Chen S.E."/>
            <person name="Zhou L.G."/>
            <person name="Ni X.B."/>
            <person name="Tian J.H."/>
            <person name="Sheng Y."/>
            <person name="Liu T."/>
            <person name="Pan Y.S."/>
            <person name="Xia L.Y."/>
            <person name="Li J."/>
            <person name="Zhao F."/>
            <person name="Cao W.C."/>
        </authorList>
    </citation>
    <scope>NUCLEOTIDE SEQUENCE</scope>
    <source>
        <strain evidence="5">Rmic-2018</strain>
    </source>
</reference>
<feature type="coiled-coil region" evidence="1">
    <location>
        <begin position="301"/>
        <end position="331"/>
    </location>
</feature>
<feature type="signal peptide" evidence="4">
    <location>
        <begin position="1"/>
        <end position="19"/>
    </location>
</feature>
<feature type="transmembrane region" description="Helical" evidence="3">
    <location>
        <begin position="407"/>
        <end position="427"/>
    </location>
</feature>
<keyword evidence="3" id="KW-1133">Transmembrane helix</keyword>
<feature type="compositionally biased region" description="Basic residues" evidence="2">
    <location>
        <begin position="666"/>
        <end position="712"/>
    </location>
</feature>
<dbReference type="EMBL" id="JABSTU010000007">
    <property type="protein sequence ID" value="KAH8024989.1"/>
    <property type="molecule type" value="Genomic_DNA"/>
</dbReference>
<feature type="transmembrane region" description="Helical" evidence="3">
    <location>
        <begin position="147"/>
        <end position="170"/>
    </location>
</feature>
<evidence type="ECO:0000256" key="1">
    <source>
        <dbReference type="SAM" id="Coils"/>
    </source>
</evidence>
<feature type="transmembrane region" description="Helical" evidence="3">
    <location>
        <begin position="643"/>
        <end position="666"/>
    </location>
</feature>
<feature type="transmembrane region" description="Helical" evidence="3">
    <location>
        <begin position="103"/>
        <end position="126"/>
    </location>
</feature>
<feature type="region of interest" description="Disordered" evidence="2">
    <location>
        <begin position="666"/>
        <end position="766"/>
    </location>
</feature>
<dbReference type="Proteomes" id="UP000821866">
    <property type="component" value="Unassembled WGS sequence"/>
</dbReference>
<keyword evidence="4" id="KW-0732">Signal</keyword>
<feature type="compositionally biased region" description="Low complexity" evidence="2">
    <location>
        <begin position="720"/>
        <end position="742"/>
    </location>
</feature>
<keyword evidence="6" id="KW-1185">Reference proteome</keyword>
<evidence type="ECO:0000256" key="4">
    <source>
        <dbReference type="SAM" id="SignalP"/>
    </source>
</evidence>
<organism evidence="5 6">
    <name type="scientific">Rhipicephalus microplus</name>
    <name type="common">Cattle tick</name>
    <name type="synonym">Boophilus microplus</name>
    <dbReference type="NCBI Taxonomy" id="6941"/>
    <lineage>
        <taxon>Eukaryota</taxon>
        <taxon>Metazoa</taxon>
        <taxon>Ecdysozoa</taxon>
        <taxon>Arthropoda</taxon>
        <taxon>Chelicerata</taxon>
        <taxon>Arachnida</taxon>
        <taxon>Acari</taxon>
        <taxon>Parasitiformes</taxon>
        <taxon>Ixodida</taxon>
        <taxon>Ixodoidea</taxon>
        <taxon>Ixodidae</taxon>
        <taxon>Rhipicephalinae</taxon>
        <taxon>Rhipicephalus</taxon>
        <taxon>Boophilus</taxon>
    </lineage>
</organism>
<gene>
    <name evidence="5" type="ORF">HPB51_002403</name>
</gene>
<sequence length="803" mass="88754">MFRALGAFASMALFLVLQGRRLSGHGQAPSASLTEQLPYTMNVDPVRPYQAPVHYMRNFLGRLENRPRDINFFLELAREPNSFLDILSNYQHGISSVVQVGNVVMAVIAIGGIVVVAGSWAGYFGGDSGEAEEEEVDEEVTPMYKTAHTVTVALMLLLGVVAFVLAFLLYETSSDLSASIDSLPLVKEMAARDLAAFVTNTINQKVADASRRKRHHLKELEGDFKKSFSNFIQTRVHEDLMLRNGLNVTDCAESVKQIGMLFVKDGVKSQGNRLLRASKSLARVDDYRKQLCDLVASKVEKSTSKERKKVVERLKKQLQENAKLKAEEELKETLKGLDRAFNRLMTYGSRTGWWERFGSSTLFGLVPVFFLITIAILIPFLVVALTQQDFSEEAEETNKRFKVAGKAIAYSAFVLYVLAVLGLYVALQVFPYGAVGECYLCNSYRQGSFKVLNMLAVRLWPLNERASMFRGIHPSEILSKCSHGDATLADLGIPIEVRQDIDGDTKSTRVPLLDSETLKLAQRMPTFLVHDRQVEKLHGTDVNVTFFVRTLRVSLSKERALTDGTRRRASAFLKKMDRVDLKDAGERLAATSYRRMLLTMLPKYYTQYLHGPTIDQHIGSCGPIYNVVDKTMSATCDGFVDSLLAFVFFLVVTAIVSTLVAVMAAAKKKKKRKKKSKKKKKSTKKSKKKKSKKKSKKKKSKKKKKKKKKSAKGAKPEGESSSSADSSGATTTKTATPTGSGSLKTNASQPTLIRVTSTRTEDTMMGPVDEIDFVEIRLPAGMVPNDAGAVGAGAPGAPGMPPM</sequence>
<name>A0A9J6DS09_RHIMP</name>
<keyword evidence="3" id="KW-0472">Membrane</keyword>
<feature type="chain" id="PRO_5039932717" evidence="4">
    <location>
        <begin position="20"/>
        <end position="803"/>
    </location>
</feature>
<evidence type="ECO:0000313" key="5">
    <source>
        <dbReference type="EMBL" id="KAH8024989.1"/>
    </source>
</evidence>
<protein>
    <submittedName>
        <fullName evidence="5">Uncharacterized protein</fullName>
    </submittedName>
</protein>
<dbReference type="AlphaFoldDB" id="A0A9J6DS09"/>
<feature type="transmembrane region" description="Helical" evidence="3">
    <location>
        <begin position="362"/>
        <end position="386"/>
    </location>
</feature>
<accession>A0A9J6DS09</accession>
<keyword evidence="3" id="KW-0812">Transmembrane</keyword>